<dbReference type="SUPFAM" id="SSF50969">
    <property type="entry name" value="YVTN repeat-like/Quinoprotein amine dehydrogenase"/>
    <property type="match status" value="1"/>
</dbReference>
<dbReference type="Proteomes" id="UP000239907">
    <property type="component" value="Unassembled WGS sequence"/>
</dbReference>
<feature type="chain" id="PRO_5015653386" description="SMP-30/Gluconolactonase/LRE-like region domain-containing protein" evidence="1">
    <location>
        <begin position="18"/>
        <end position="78"/>
    </location>
</feature>
<dbReference type="EMBL" id="MQWA01000001">
    <property type="protein sequence ID" value="PQJ28488.1"/>
    <property type="molecule type" value="Genomic_DNA"/>
</dbReference>
<proteinExistence type="predicted"/>
<organism evidence="2 3">
    <name type="scientific">Rubritalea profundi</name>
    <dbReference type="NCBI Taxonomy" id="1658618"/>
    <lineage>
        <taxon>Bacteria</taxon>
        <taxon>Pseudomonadati</taxon>
        <taxon>Verrucomicrobiota</taxon>
        <taxon>Verrucomicrobiia</taxon>
        <taxon>Verrucomicrobiales</taxon>
        <taxon>Rubritaleaceae</taxon>
        <taxon>Rubritalea</taxon>
    </lineage>
</organism>
<comment type="caution">
    <text evidence="2">The sequence shown here is derived from an EMBL/GenBank/DDBJ whole genome shotgun (WGS) entry which is preliminary data.</text>
</comment>
<gene>
    <name evidence="2" type="ORF">BSZ32_08170</name>
</gene>
<accession>A0A2S7U0G0</accession>
<evidence type="ECO:0000256" key="1">
    <source>
        <dbReference type="SAM" id="SignalP"/>
    </source>
</evidence>
<protein>
    <recommendedName>
        <fullName evidence="4">SMP-30/Gluconolactonase/LRE-like region domain-containing protein</fullName>
    </recommendedName>
</protein>
<reference evidence="2 3" key="1">
    <citation type="submission" date="2016-12" db="EMBL/GenBank/DDBJ databases">
        <title>Study of bacterial adaptation to deep sea.</title>
        <authorList>
            <person name="Song J."/>
            <person name="Yoshizawa S."/>
            <person name="Kogure K."/>
        </authorList>
    </citation>
    <scope>NUCLEOTIDE SEQUENCE [LARGE SCALE GENOMIC DNA]</scope>
    <source>
        <strain evidence="2 3">SAORIC-165</strain>
    </source>
</reference>
<dbReference type="AlphaFoldDB" id="A0A2S7U0G0"/>
<feature type="signal peptide" evidence="1">
    <location>
        <begin position="1"/>
        <end position="17"/>
    </location>
</feature>
<keyword evidence="3" id="KW-1185">Reference proteome</keyword>
<dbReference type="RefSeq" id="WP_105042992.1">
    <property type="nucleotide sequence ID" value="NZ_MQWA01000001.1"/>
</dbReference>
<sequence length="78" mass="8443">MNKLLIALVAMVATVHADSIDVNADGSVLISSTRNRVIYQHDPKTLEVSKRTRVDQDIKDLAVNADGTLIFCADGNFG</sequence>
<evidence type="ECO:0000313" key="3">
    <source>
        <dbReference type="Proteomes" id="UP000239907"/>
    </source>
</evidence>
<dbReference type="InterPro" id="IPR011044">
    <property type="entry name" value="Quino_amine_DH_bsu"/>
</dbReference>
<evidence type="ECO:0008006" key="4">
    <source>
        <dbReference type="Google" id="ProtNLM"/>
    </source>
</evidence>
<name>A0A2S7U0G0_9BACT</name>
<keyword evidence="1" id="KW-0732">Signal</keyword>
<evidence type="ECO:0000313" key="2">
    <source>
        <dbReference type="EMBL" id="PQJ28488.1"/>
    </source>
</evidence>